<sequence>MEIQNPRRILAVSLAEATDHLSRVITDLTGTPPTPQPTLAGTTHPLPLTTPYYTTTVPIWLDLVSDPTEWTASFLAPEAKEVLDALGGVVVVFDLLAAAAAPSDKAKSKALLEGVGHLVRTALGGWEWDGVLLAVGVEDDDGAKQQGTVGEEDLEAWEDVCAEWGLEFIHHQRGPGGQQGAVLEEQEKRRNEYGERVGVARALEALQANDWASAGGGEDVEMEMDFLGAGGQEDFEGLRKAIWEAKAGGEGDEEMEDEEDVKKLERAMLKLQAVRDRGVGMTEEQRKRMAKQAVGEVMKEL</sequence>
<dbReference type="EMBL" id="JAUKUD010000002">
    <property type="protein sequence ID" value="KAK0751944.1"/>
    <property type="molecule type" value="Genomic_DNA"/>
</dbReference>
<dbReference type="Pfam" id="PF10199">
    <property type="entry name" value="Adaptin_binding"/>
    <property type="match status" value="1"/>
</dbReference>
<protein>
    <recommendedName>
        <fullName evidence="3">Increased recombination centers protein 6</fullName>
    </recommendedName>
</protein>
<dbReference type="Proteomes" id="UP001172155">
    <property type="component" value="Unassembled WGS sequence"/>
</dbReference>
<evidence type="ECO:0000313" key="1">
    <source>
        <dbReference type="EMBL" id="KAK0751944.1"/>
    </source>
</evidence>
<dbReference type="AlphaFoldDB" id="A0AA40F683"/>
<organism evidence="1 2">
    <name type="scientific">Schizothecium vesticola</name>
    <dbReference type="NCBI Taxonomy" id="314040"/>
    <lineage>
        <taxon>Eukaryota</taxon>
        <taxon>Fungi</taxon>
        <taxon>Dikarya</taxon>
        <taxon>Ascomycota</taxon>
        <taxon>Pezizomycotina</taxon>
        <taxon>Sordariomycetes</taxon>
        <taxon>Sordariomycetidae</taxon>
        <taxon>Sordariales</taxon>
        <taxon>Schizotheciaceae</taxon>
        <taxon>Schizothecium</taxon>
    </lineage>
</organism>
<reference evidence="1" key="1">
    <citation type="submission" date="2023-06" db="EMBL/GenBank/DDBJ databases">
        <title>Genome-scale phylogeny and comparative genomics of the fungal order Sordariales.</title>
        <authorList>
            <consortium name="Lawrence Berkeley National Laboratory"/>
            <person name="Hensen N."/>
            <person name="Bonometti L."/>
            <person name="Westerberg I."/>
            <person name="Brannstrom I.O."/>
            <person name="Guillou S."/>
            <person name="Cros-Aarteil S."/>
            <person name="Calhoun S."/>
            <person name="Haridas S."/>
            <person name="Kuo A."/>
            <person name="Mondo S."/>
            <person name="Pangilinan J."/>
            <person name="Riley R."/>
            <person name="LaButti K."/>
            <person name="Andreopoulos B."/>
            <person name="Lipzen A."/>
            <person name="Chen C."/>
            <person name="Yanf M."/>
            <person name="Daum C."/>
            <person name="Ng V."/>
            <person name="Clum A."/>
            <person name="Steindorff A."/>
            <person name="Ohm R."/>
            <person name="Martin F."/>
            <person name="Silar P."/>
            <person name="Natvig D."/>
            <person name="Lalanne C."/>
            <person name="Gautier V."/>
            <person name="Ament-velasquez S.L."/>
            <person name="Kruys A."/>
            <person name="Hutchinson M.I."/>
            <person name="Powell A.J."/>
            <person name="Barry K."/>
            <person name="Miller A.N."/>
            <person name="Grigoriev I.V."/>
            <person name="Debuchy R."/>
            <person name="Gladieux P."/>
            <person name="Thoren M.H."/>
            <person name="Johannesson H."/>
        </authorList>
    </citation>
    <scope>NUCLEOTIDE SEQUENCE</scope>
    <source>
        <strain evidence="1">SMH3187-1</strain>
    </source>
</reference>
<name>A0AA40F683_9PEZI</name>
<accession>A0AA40F683</accession>
<dbReference type="GO" id="GO:0030674">
    <property type="term" value="F:protein-macromolecule adaptor activity"/>
    <property type="evidence" value="ECO:0007669"/>
    <property type="project" value="TreeGrafter"/>
</dbReference>
<keyword evidence="2" id="KW-1185">Reference proteome</keyword>
<dbReference type="Gene3D" id="3.40.50.11960">
    <property type="match status" value="1"/>
</dbReference>
<dbReference type="PANTHER" id="PTHR28043:SF1">
    <property type="entry name" value="INCREASED RECOMBINATION CENTERS PROTEIN 6"/>
    <property type="match status" value="1"/>
</dbReference>
<dbReference type="GO" id="GO:0016192">
    <property type="term" value="P:vesicle-mediated transport"/>
    <property type="evidence" value="ECO:0007669"/>
    <property type="project" value="InterPro"/>
</dbReference>
<dbReference type="InterPro" id="IPR034627">
    <property type="entry name" value="Irc6"/>
</dbReference>
<gene>
    <name evidence="1" type="ORF">B0T18DRAFT_387998</name>
</gene>
<proteinExistence type="predicted"/>
<dbReference type="PANTHER" id="PTHR28043">
    <property type="entry name" value="INCREASED RECOMBINATION CENTERS PROTEIN 6"/>
    <property type="match status" value="1"/>
</dbReference>
<evidence type="ECO:0000313" key="2">
    <source>
        <dbReference type="Proteomes" id="UP001172155"/>
    </source>
</evidence>
<evidence type="ECO:0008006" key="3">
    <source>
        <dbReference type="Google" id="ProtNLM"/>
    </source>
</evidence>
<comment type="caution">
    <text evidence="1">The sequence shown here is derived from an EMBL/GenBank/DDBJ whole genome shotgun (WGS) entry which is preliminary data.</text>
</comment>